<dbReference type="Proteomes" id="UP000390335">
    <property type="component" value="Unassembled WGS sequence"/>
</dbReference>
<proteinExistence type="predicted"/>
<gene>
    <name evidence="1" type="ORF">RsS93_22140</name>
</gene>
<comment type="caution">
    <text evidence="1">The sequence shown here is derived from an EMBL/GenBank/DDBJ whole genome shotgun (WGS) entry which is preliminary data.</text>
</comment>
<protein>
    <submittedName>
        <fullName evidence="1">Uncharacterized protein</fullName>
    </submittedName>
</protein>
<keyword evidence="2" id="KW-1185">Reference proteome</keyword>
<sequence length="69" mass="7520">MSDRLPLEWLGAPIDANPFDLGLASAKFMAVTAAPCRSGAALLSILRDKLVTEASRERFRTRSGPIRSF</sequence>
<evidence type="ECO:0000313" key="1">
    <source>
        <dbReference type="EMBL" id="GES49600.1"/>
    </source>
</evidence>
<dbReference type="EMBL" id="BLAJ01000002">
    <property type="protein sequence ID" value="GES49600.1"/>
    <property type="molecule type" value="Genomic_DNA"/>
</dbReference>
<reference evidence="1 2" key="1">
    <citation type="journal article" date="2020" name="Genome Biol. Evol.">
        <title>Rhizobium dioscoreae sp. nov., a plant growth-promoting bacterium isolated from yam (Dioscorea species).</title>
        <authorList>
            <person name="Ouyabe M."/>
            <person name="Tanaka N."/>
            <person name="Shiwa Y."/>
            <person name="Fujita N."/>
            <person name="Kikuno H."/>
            <person name="Babil P."/>
            <person name="Shiwachi H."/>
        </authorList>
    </citation>
    <scope>NUCLEOTIDE SEQUENCE [LARGE SCALE GENOMIC DNA]</scope>
    <source>
        <strain evidence="1 2">S-93</strain>
    </source>
</reference>
<accession>A0ABQ0Z2C2</accession>
<name>A0ABQ0Z2C2_9HYPH</name>
<organism evidence="1 2">
    <name type="scientific">Rhizobium dioscoreae</name>
    <dbReference type="NCBI Taxonomy" id="2653122"/>
    <lineage>
        <taxon>Bacteria</taxon>
        <taxon>Pseudomonadati</taxon>
        <taxon>Pseudomonadota</taxon>
        <taxon>Alphaproteobacteria</taxon>
        <taxon>Hyphomicrobiales</taxon>
        <taxon>Rhizobiaceae</taxon>
        <taxon>Rhizobium/Agrobacterium group</taxon>
        <taxon>Rhizobium</taxon>
    </lineage>
</organism>
<evidence type="ECO:0000313" key="2">
    <source>
        <dbReference type="Proteomes" id="UP000390335"/>
    </source>
</evidence>